<proteinExistence type="predicted"/>
<protein>
    <submittedName>
        <fullName evidence="1">Ubiquitin-protein ligase E3</fullName>
    </submittedName>
</protein>
<dbReference type="GO" id="GO:0016874">
    <property type="term" value="F:ligase activity"/>
    <property type="evidence" value="ECO:0007669"/>
    <property type="project" value="UniProtKB-KW"/>
</dbReference>
<sequence>MINIKNLPLDLQEKIYFMRDSSKAIIIQKYWKRKNVYINLVEKFIIYLLTFKNYRYVGIDLSDKYVSKLISFICNNFSINYKSNTSAYLWQEFFYEMEGGLSEYIYSFLQDNEYYKLSTSEYLKLKTKLMRANISIF</sequence>
<evidence type="ECO:0000313" key="2">
    <source>
        <dbReference type="EMBL" id="UZT29106.1"/>
    </source>
</evidence>
<keyword evidence="1" id="KW-0436">Ligase</keyword>
<dbReference type="EMBL" id="OP765507">
    <property type="protein sequence ID" value="UZT28962.1"/>
    <property type="molecule type" value="Genomic_DNA"/>
</dbReference>
<name>A0A9E8G6B8_9VIRU</name>
<reference evidence="1" key="1">
    <citation type="submission" date="2022-10" db="EMBL/GenBank/DDBJ databases">
        <title>Genomics discovery of giant fungal viruses from subsurface oceanic crustal fluids.</title>
        <authorList>
            <person name="Bhattacharjee A.S."/>
            <person name="Schulz F."/>
            <person name="Woyke T."/>
            <person name="Orcutt B.N."/>
            <person name="Matinez Martinez J."/>
        </authorList>
    </citation>
    <scope>NUCLEOTIDE SEQUENCE</scope>
    <source>
        <strain evidence="1">VSAG1.JdFR</strain>
        <strain evidence="2">VSAG8.JdFR</strain>
    </source>
</reference>
<accession>A0A9E8G6B8</accession>
<evidence type="ECO:0000313" key="1">
    <source>
        <dbReference type="EMBL" id="UZT28962.1"/>
    </source>
</evidence>
<dbReference type="EMBL" id="OP765584">
    <property type="protein sequence ID" value="UZT29106.1"/>
    <property type="molecule type" value="Genomic_DNA"/>
</dbReference>
<organism evidence="1">
    <name type="scientific">Nucleocytoviricota sp</name>
    <dbReference type="NCBI Taxonomy" id="2809609"/>
    <lineage>
        <taxon>Viruses</taxon>
        <taxon>Varidnaviria</taxon>
        <taxon>Bamfordvirae</taxon>
        <taxon>Nucleocytoviricota</taxon>
    </lineage>
</organism>